<dbReference type="Proteomes" id="UP000836788">
    <property type="component" value="Chromosome 2"/>
</dbReference>
<proteinExistence type="predicted"/>
<name>A0A8J9S9B4_PHATR</name>
<gene>
    <name evidence="1" type="ORF">PTTT1_LOCUS28715</name>
</gene>
<reference evidence="1" key="1">
    <citation type="submission" date="2022-02" db="EMBL/GenBank/DDBJ databases">
        <authorList>
            <person name="Giguere J D."/>
        </authorList>
    </citation>
    <scope>NUCLEOTIDE SEQUENCE</scope>
    <source>
        <strain evidence="1">CCAP 1055/1</strain>
    </source>
</reference>
<dbReference type="EMBL" id="OU594943">
    <property type="protein sequence ID" value="CAG9285332.1"/>
    <property type="molecule type" value="Genomic_DNA"/>
</dbReference>
<evidence type="ECO:0008006" key="2">
    <source>
        <dbReference type="Google" id="ProtNLM"/>
    </source>
</evidence>
<dbReference type="SMR" id="A0A8J9S9B4"/>
<dbReference type="OMA" id="PKGHANE"/>
<organism evidence="1">
    <name type="scientific">Phaeodactylum tricornutum</name>
    <name type="common">Diatom</name>
    <dbReference type="NCBI Taxonomy" id="2850"/>
    <lineage>
        <taxon>Eukaryota</taxon>
        <taxon>Sar</taxon>
        <taxon>Stramenopiles</taxon>
        <taxon>Ochrophyta</taxon>
        <taxon>Bacillariophyta</taxon>
        <taxon>Bacillariophyceae</taxon>
        <taxon>Bacillariophycidae</taxon>
        <taxon>Naviculales</taxon>
        <taxon>Phaeodactylaceae</taxon>
        <taxon>Phaeodactylum</taxon>
    </lineage>
</organism>
<protein>
    <recommendedName>
        <fullName evidence="2">MRPL25 domain-containing protein</fullName>
    </recommendedName>
</protein>
<accession>A0A8J9S9B4</accession>
<evidence type="ECO:0000313" key="1">
    <source>
        <dbReference type="EMBL" id="CAG9285332.1"/>
    </source>
</evidence>
<sequence length="161" mass="18423">MSSGVIRNKAAAALPRFRSAVRKLAQHGSEALQPKAVISLVTKERVWRNPLISNRIARTLRKQAIVDKTYGSFDAETGIGWDPQWDVQVAINKAQGQGRYPSIKIPKKTKRNRTREARALKIEANMVGMDERMEDIWKQRQASKPPKTFENLYKRNLKVKK</sequence>
<dbReference type="AlphaFoldDB" id="A0A8J9S9B4"/>